<proteinExistence type="predicted"/>
<name>A0A453NTQ4_AEGTS</name>
<dbReference type="Gramene" id="AET6Gv20481100.1">
    <property type="protein sequence ID" value="AET6Gv20481100.1"/>
    <property type="gene ID" value="AET6Gv20481100"/>
</dbReference>
<reference evidence="2" key="1">
    <citation type="journal article" date="2014" name="Science">
        <title>Ancient hybridizations among the ancestral genomes of bread wheat.</title>
        <authorList>
            <consortium name="International Wheat Genome Sequencing Consortium,"/>
            <person name="Marcussen T."/>
            <person name="Sandve S.R."/>
            <person name="Heier L."/>
            <person name="Spannagl M."/>
            <person name="Pfeifer M."/>
            <person name="Jakobsen K.S."/>
            <person name="Wulff B.B."/>
            <person name="Steuernagel B."/>
            <person name="Mayer K.F."/>
            <person name="Olsen O.A."/>
        </authorList>
    </citation>
    <scope>NUCLEOTIDE SEQUENCE [LARGE SCALE GENOMIC DNA]</scope>
    <source>
        <strain evidence="2">cv. AL8/78</strain>
    </source>
</reference>
<dbReference type="Proteomes" id="UP000015105">
    <property type="component" value="Chromosome 6D"/>
</dbReference>
<reference evidence="2" key="2">
    <citation type="journal article" date="2017" name="Nat. Plants">
        <title>The Aegilops tauschii genome reveals multiple impacts of transposons.</title>
        <authorList>
            <person name="Zhao G."/>
            <person name="Zou C."/>
            <person name="Li K."/>
            <person name="Wang K."/>
            <person name="Li T."/>
            <person name="Gao L."/>
            <person name="Zhang X."/>
            <person name="Wang H."/>
            <person name="Yang Z."/>
            <person name="Liu X."/>
            <person name="Jiang W."/>
            <person name="Mao L."/>
            <person name="Kong X."/>
            <person name="Jiao Y."/>
            <person name="Jia J."/>
        </authorList>
    </citation>
    <scope>NUCLEOTIDE SEQUENCE [LARGE SCALE GENOMIC DNA]</scope>
    <source>
        <strain evidence="2">cv. AL8/78</strain>
    </source>
</reference>
<protein>
    <submittedName>
        <fullName evidence="1">Uncharacterized protein</fullName>
    </submittedName>
</protein>
<accession>A0A453NTQ4</accession>
<evidence type="ECO:0000313" key="1">
    <source>
        <dbReference type="EnsemblPlants" id="AET6Gv20481100.1"/>
    </source>
</evidence>
<dbReference type="EnsemblPlants" id="AET6Gv20481100.1">
    <property type="protein sequence ID" value="AET6Gv20481100.1"/>
    <property type="gene ID" value="AET6Gv20481100"/>
</dbReference>
<organism evidence="1 2">
    <name type="scientific">Aegilops tauschii subsp. strangulata</name>
    <name type="common">Goatgrass</name>
    <dbReference type="NCBI Taxonomy" id="200361"/>
    <lineage>
        <taxon>Eukaryota</taxon>
        <taxon>Viridiplantae</taxon>
        <taxon>Streptophyta</taxon>
        <taxon>Embryophyta</taxon>
        <taxon>Tracheophyta</taxon>
        <taxon>Spermatophyta</taxon>
        <taxon>Magnoliopsida</taxon>
        <taxon>Liliopsida</taxon>
        <taxon>Poales</taxon>
        <taxon>Poaceae</taxon>
        <taxon>BOP clade</taxon>
        <taxon>Pooideae</taxon>
        <taxon>Triticodae</taxon>
        <taxon>Triticeae</taxon>
        <taxon>Triticinae</taxon>
        <taxon>Aegilops</taxon>
    </lineage>
</organism>
<sequence>NLSVFEAFQDLNDKLNKPFFMDIIILGPSAICISRNNKIFEHINPSLHGWKFIYLEELKLLRYRMKKKYAQQFSAWLESIL</sequence>
<dbReference type="AlphaFoldDB" id="A0A453NTQ4"/>
<evidence type="ECO:0000313" key="2">
    <source>
        <dbReference type="Proteomes" id="UP000015105"/>
    </source>
</evidence>
<keyword evidence="2" id="KW-1185">Reference proteome</keyword>
<reference evidence="1" key="5">
    <citation type="journal article" date="2021" name="G3 (Bethesda)">
        <title>Aegilops tauschii genome assembly Aet v5.0 features greater sequence contiguity and improved annotation.</title>
        <authorList>
            <person name="Wang L."/>
            <person name="Zhu T."/>
            <person name="Rodriguez J.C."/>
            <person name="Deal K.R."/>
            <person name="Dubcovsky J."/>
            <person name="McGuire P.E."/>
            <person name="Lux T."/>
            <person name="Spannagl M."/>
            <person name="Mayer K.F.X."/>
            <person name="Baldrich P."/>
            <person name="Meyers B.C."/>
            <person name="Huo N."/>
            <person name="Gu Y.Q."/>
            <person name="Zhou H."/>
            <person name="Devos K.M."/>
            <person name="Bennetzen J.L."/>
            <person name="Unver T."/>
            <person name="Budak H."/>
            <person name="Gulick P.J."/>
            <person name="Galiba G."/>
            <person name="Kalapos B."/>
            <person name="Nelson D.R."/>
            <person name="Li P."/>
            <person name="You F.M."/>
            <person name="Luo M.C."/>
            <person name="Dvorak J."/>
        </authorList>
    </citation>
    <scope>NUCLEOTIDE SEQUENCE [LARGE SCALE GENOMIC DNA]</scope>
    <source>
        <strain evidence="1">cv. AL8/78</strain>
    </source>
</reference>
<reference evidence="1" key="4">
    <citation type="submission" date="2019-03" db="UniProtKB">
        <authorList>
            <consortium name="EnsemblPlants"/>
        </authorList>
    </citation>
    <scope>IDENTIFICATION</scope>
</reference>
<reference evidence="1" key="3">
    <citation type="journal article" date="2017" name="Nature">
        <title>Genome sequence of the progenitor of the wheat D genome Aegilops tauschii.</title>
        <authorList>
            <person name="Luo M.C."/>
            <person name="Gu Y.Q."/>
            <person name="Puiu D."/>
            <person name="Wang H."/>
            <person name="Twardziok S.O."/>
            <person name="Deal K.R."/>
            <person name="Huo N."/>
            <person name="Zhu T."/>
            <person name="Wang L."/>
            <person name="Wang Y."/>
            <person name="McGuire P.E."/>
            <person name="Liu S."/>
            <person name="Long H."/>
            <person name="Ramasamy R.K."/>
            <person name="Rodriguez J.C."/>
            <person name="Van S.L."/>
            <person name="Yuan L."/>
            <person name="Wang Z."/>
            <person name="Xia Z."/>
            <person name="Xiao L."/>
            <person name="Anderson O.D."/>
            <person name="Ouyang S."/>
            <person name="Liang Y."/>
            <person name="Zimin A.V."/>
            <person name="Pertea G."/>
            <person name="Qi P."/>
            <person name="Bennetzen J.L."/>
            <person name="Dai X."/>
            <person name="Dawson M.W."/>
            <person name="Muller H.G."/>
            <person name="Kugler K."/>
            <person name="Rivarola-Duarte L."/>
            <person name="Spannagl M."/>
            <person name="Mayer K.F.X."/>
            <person name="Lu F.H."/>
            <person name="Bevan M.W."/>
            <person name="Leroy P."/>
            <person name="Li P."/>
            <person name="You F.M."/>
            <person name="Sun Q."/>
            <person name="Liu Z."/>
            <person name="Lyons E."/>
            <person name="Wicker T."/>
            <person name="Salzberg S.L."/>
            <person name="Devos K.M."/>
            <person name="Dvorak J."/>
        </authorList>
    </citation>
    <scope>NUCLEOTIDE SEQUENCE [LARGE SCALE GENOMIC DNA]</scope>
    <source>
        <strain evidence="1">cv. AL8/78</strain>
    </source>
</reference>